<gene>
    <name evidence="1" type="ORF">EGI31_22045</name>
</gene>
<comment type="caution">
    <text evidence="1">The sequence shown here is derived from an EMBL/GenBank/DDBJ whole genome shotgun (WGS) entry which is preliminary data.</text>
</comment>
<sequence length="138" mass="15924">MQLKTILIFLIFSYHASNCQGILTYRNGTISSENKTLKNAQLKSKINEIGSEEVKEAYRKYRRFHAMKRIILATETVFVLGATDYDTGFPRLNITTLSVGLAAAAVDIILTKPLRRRANRFVEEYNFEIKDRQMLMKQ</sequence>
<reference evidence="1 2" key="1">
    <citation type="submission" date="2018-11" db="EMBL/GenBank/DDBJ databases">
        <title>Novel bacteria species description.</title>
        <authorList>
            <person name="Han J.-H."/>
        </authorList>
    </citation>
    <scope>NUCLEOTIDE SEQUENCE [LARGE SCALE GENOMIC DNA]</scope>
    <source>
        <strain evidence="1 2">KCTC23259</strain>
    </source>
</reference>
<organism evidence="1 2">
    <name type="scientific">Lacihabitans soyangensis</name>
    <dbReference type="NCBI Taxonomy" id="869394"/>
    <lineage>
        <taxon>Bacteria</taxon>
        <taxon>Pseudomonadati</taxon>
        <taxon>Bacteroidota</taxon>
        <taxon>Cytophagia</taxon>
        <taxon>Cytophagales</taxon>
        <taxon>Leadbetterellaceae</taxon>
        <taxon>Lacihabitans</taxon>
    </lineage>
</organism>
<accession>A0AAE3H734</accession>
<protein>
    <submittedName>
        <fullName evidence="1">Uncharacterized protein</fullName>
    </submittedName>
</protein>
<evidence type="ECO:0000313" key="2">
    <source>
        <dbReference type="Proteomes" id="UP001204144"/>
    </source>
</evidence>
<dbReference type="Proteomes" id="UP001204144">
    <property type="component" value="Unassembled WGS sequence"/>
</dbReference>
<name>A0AAE3H734_9BACT</name>
<proteinExistence type="predicted"/>
<dbReference type="RefSeq" id="WP_255039346.1">
    <property type="nucleotide sequence ID" value="NZ_RJUF01000185.1"/>
</dbReference>
<dbReference type="EMBL" id="RJUF01000185">
    <property type="protein sequence ID" value="MCP9765627.1"/>
    <property type="molecule type" value="Genomic_DNA"/>
</dbReference>
<keyword evidence="2" id="KW-1185">Reference proteome</keyword>
<evidence type="ECO:0000313" key="1">
    <source>
        <dbReference type="EMBL" id="MCP9765627.1"/>
    </source>
</evidence>
<dbReference type="AlphaFoldDB" id="A0AAE3H734"/>